<dbReference type="PANTHER" id="PTHR30157:SF0">
    <property type="entry name" value="NADPH-DEPENDENT FERRIC-CHELATE REDUCTASE"/>
    <property type="match status" value="1"/>
</dbReference>
<comment type="similarity">
    <text evidence="1">Belongs to the SIP oxidoreductase family.</text>
</comment>
<protein>
    <submittedName>
        <fullName evidence="3">Siderophore-interacting protein</fullName>
    </submittedName>
</protein>
<dbReference type="Gene3D" id="3.40.50.80">
    <property type="entry name" value="Nucleotide-binding domain of ferredoxin-NADP reductase (FNR) module"/>
    <property type="match status" value="1"/>
</dbReference>
<dbReference type="InterPro" id="IPR013113">
    <property type="entry name" value="SIP_FAD-bd"/>
</dbReference>
<sequence length="271" mass="29857">MTDDLLAVRRVRHPIKVRRLEVKRITELSPAMRRITLTGPELAGFYSASFDDHVKLMVPERAGAALHLPVLGEQGLVFAEGRPKPAMRDYTPRRYDPVANELDIDFVLHHEGPATDWATAAEPGHALGIAGPRGSFVIPMAFDWHLLIGDETAIPAIGRRLEELPAEATAIAIIKVKSEQARQALASQGSLQLRWVVEAGLPESGGMGALEAAVRELVLPPGEGYVWAAGEYSDIKAVRHYLATELGIDKSRIRAASYWRRSQPDSHEHFE</sequence>
<evidence type="ECO:0000313" key="4">
    <source>
        <dbReference type="Proteomes" id="UP001165524"/>
    </source>
</evidence>
<evidence type="ECO:0000259" key="2">
    <source>
        <dbReference type="PROSITE" id="PS51384"/>
    </source>
</evidence>
<evidence type="ECO:0000313" key="3">
    <source>
        <dbReference type="EMBL" id="MCK0537757.1"/>
    </source>
</evidence>
<reference evidence="3" key="1">
    <citation type="submission" date="2022-04" db="EMBL/GenBank/DDBJ databases">
        <title>Alcanivorax sp. CY1518 draft genome sequence.</title>
        <authorList>
            <person name="Zhao G."/>
            <person name="An M."/>
        </authorList>
    </citation>
    <scope>NUCLEOTIDE SEQUENCE</scope>
    <source>
        <strain evidence="3">CY1518</strain>
    </source>
</reference>
<dbReference type="InterPro" id="IPR039261">
    <property type="entry name" value="FNR_nucleotide-bd"/>
</dbReference>
<name>A0ABT0E7E7_9GAMM</name>
<dbReference type="Gene3D" id="2.40.30.10">
    <property type="entry name" value="Translation factors"/>
    <property type="match status" value="1"/>
</dbReference>
<evidence type="ECO:0000256" key="1">
    <source>
        <dbReference type="ARBA" id="ARBA00035644"/>
    </source>
</evidence>
<accession>A0ABT0E7E7</accession>
<dbReference type="Proteomes" id="UP001165524">
    <property type="component" value="Unassembled WGS sequence"/>
</dbReference>
<proteinExistence type="inferred from homology"/>
<keyword evidence="4" id="KW-1185">Reference proteome</keyword>
<dbReference type="InterPro" id="IPR017927">
    <property type="entry name" value="FAD-bd_FR_type"/>
</dbReference>
<dbReference type="InterPro" id="IPR017938">
    <property type="entry name" value="Riboflavin_synthase-like_b-brl"/>
</dbReference>
<dbReference type="PROSITE" id="PS51384">
    <property type="entry name" value="FAD_FR"/>
    <property type="match status" value="1"/>
</dbReference>
<gene>
    <name evidence="3" type="ORF">MU846_08545</name>
</gene>
<dbReference type="CDD" id="cd06193">
    <property type="entry name" value="siderophore_interacting"/>
    <property type="match status" value="1"/>
</dbReference>
<dbReference type="InterPro" id="IPR007037">
    <property type="entry name" value="SIP_rossman_dom"/>
</dbReference>
<feature type="domain" description="FAD-binding FR-type" evidence="2">
    <location>
        <begin position="15"/>
        <end position="139"/>
    </location>
</feature>
<dbReference type="PANTHER" id="PTHR30157">
    <property type="entry name" value="FERRIC REDUCTASE, NADPH-DEPENDENT"/>
    <property type="match status" value="1"/>
</dbReference>
<dbReference type="EMBL" id="JALKII010000005">
    <property type="protein sequence ID" value="MCK0537757.1"/>
    <property type="molecule type" value="Genomic_DNA"/>
</dbReference>
<dbReference type="Pfam" id="PF08021">
    <property type="entry name" value="FAD_binding_9"/>
    <property type="match status" value="1"/>
</dbReference>
<dbReference type="Pfam" id="PF04954">
    <property type="entry name" value="SIP"/>
    <property type="match status" value="1"/>
</dbReference>
<dbReference type="SUPFAM" id="SSF63380">
    <property type="entry name" value="Riboflavin synthase domain-like"/>
    <property type="match status" value="1"/>
</dbReference>
<dbReference type="InterPro" id="IPR039374">
    <property type="entry name" value="SIP_fam"/>
</dbReference>
<organism evidence="3 4">
    <name type="scientific">Alcanivorax quisquiliarum</name>
    <dbReference type="NCBI Taxonomy" id="2933565"/>
    <lineage>
        <taxon>Bacteria</taxon>
        <taxon>Pseudomonadati</taxon>
        <taxon>Pseudomonadota</taxon>
        <taxon>Gammaproteobacteria</taxon>
        <taxon>Oceanospirillales</taxon>
        <taxon>Alcanivoracaceae</taxon>
        <taxon>Alcanivorax</taxon>
    </lineage>
</organism>
<comment type="caution">
    <text evidence="3">The sequence shown here is derived from an EMBL/GenBank/DDBJ whole genome shotgun (WGS) entry which is preliminary data.</text>
</comment>